<protein>
    <submittedName>
        <fullName evidence="1">Uncharacterized protein</fullName>
    </submittedName>
</protein>
<gene>
    <name evidence="1" type="ORF">DRF67_04485</name>
</gene>
<dbReference type="OrthoDB" id="1259065at2"/>
<sequence>MIIIDWLQNWFEKQCDGSWEHDYKLSYKKDAKILKLAQETFRGNDLLRKEANTLIGQLKSGNINPGIGTKNIGKNAFEARLEEVQEFTLEIAQMM</sequence>
<dbReference type="AlphaFoldDB" id="A0A3D9B7R3"/>
<accession>A0A3D9B7R3</accession>
<dbReference type="EMBL" id="QNVV01000002">
    <property type="protein sequence ID" value="REC49764.1"/>
    <property type="molecule type" value="Genomic_DNA"/>
</dbReference>
<evidence type="ECO:0000313" key="2">
    <source>
        <dbReference type="Proteomes" id="UP000256257"/>
    </source>
</evidence>
<comment type="caution">
    <text evidence="1">The sequence shown here is derived from an EMBL/GenBank/DDBJ whole genome shotgun (WGS) entry which is preliminary data.</text>
</comment>
<reference evidence="1 2" key="1">
    <citation type="submission" date="2018-06" db="EMBL/GenBank/DDBJ databases">
        <title>Novel Chryseobacterium species.</title>
        <authorList>
            <person name="Newman J."/>
            <person name="Hugo C."/>
            <person name="Oosthuizen L."/>
            <person name="Charimba G."/>
        </authorList>
    </citation>
    <scope>NUCLEOTIDE SEQUENCE [LARGE SCALE GENOMIC DNA]</scope>
    <source>
        <strain evidence="1 2">7_F195</strain>
    </source>
</reference>
<proteinExistence type="predicted"/>
<keyword evidence="2" id="KW-1185">Reference proteome</keyword>
<dbReference type="Proteomes" id="UP000256257">
    <property type="component" value="Unassembled WGS sequence"/>
</dbReference>
<evidence type="ECO:0000313" key="1">
    <source>
        <dbReference type="EMBL" id="REC49764.1"/>
    </source>
</evidence>
<organism evidence="1 2">
    <name type="scientific">Chryseobacterium pennipullorum</name>
    <dbReference type="NCBI Taxonomy" id="2258963"/>
    <lineage>
        <taxon>Bacteria</taxon>
        <taxon>Pseudomonadati</taxon>
        <taxon>Bacteroidota</taxon>
        <taxon>Flavobacteriia</taxon>
        <taxon>Flavobacteriales</taxon>
        <taxon>Weeksellaceae</taxon>
        <taxon>Chryseobacterium group</taxon>
        <taxon>Chryseobacterium</taxon>
    </lineage>
</organism>
<name>A0A3D9B7R3_9FLAO</name>